<accession>A0AA86V540</accession>
<gene>
    <name evidence="1" type="ORF">AYBTSS11_LOCUS5962</name>
</gene>
<dbReference type="Proteomes" id="UP001189624">
    <property type="component" value="Chromosome 2"/>
</dbReference>
<protein>
    <submittedName>
        <fullName evidence="1">Uncharacterized protein</fullName>
    </submittedName>
</protein>
<keyword evidence="2" id="KW-1185">Reference proteome</keyword>
<dbReference type="EMBL" id="OY731399">
    <property type="protein sequence ID" value="CAJ1932726.1"/>
    <property type="molecule type" value="Genomic_DNA"/>
</dbReference>
<dbReference type="Gramene" id="rna-AYBTSS11_LOCUS5962">
    <property type="protein sequence ID" value="CAJ1932726.1"/>
    <property type="gene ID" value="gene-AYBTSS11_LOCUS5962"/>
</dbReference>
<name>A0AA86V540_9FABA</name>
<reference evidence="1" key="1">
    <citation type="submission" date="2023-10" db="EMBL/GenBank/DDBJ databases">
        <authorList>
            <person name="Domelevo Entfellner J.-B."/>
        </authorList>
    </citation>
    <scope>NUCLEOTIDE SEQUENCE</scope>
</reference>
<proteinExistence type="predicted"/>
<organism evidence="1 2">
    <name type="scientific">Sphenostylis stenocarpa</name>
    <dbReference type="NCBI Taxonomy" id="92480"/>
    <lineage>
        <taxon>Eukaryota</taxon>
        <taxon>Viridiplantae</taxon>
        <taxon>Streptophyta</taxon>
        <taxon>Embryophyta</taxon>
        <taxon>Tracheophyta</taxon>
        <taxon>Spermatophyta</taxon>
        <taxon>Magnoliopsida</taxon>
        <taxon>eudicotyledons</taxon>
        <taxon>Gunneridae</taxon>
        <taxon>Pentapetalae</taxon>
        <taxon>rosids</taxon>
        <taxon>fabids</taxon>
        <taxon>Fabales</taxon>
        <taxon>Fabaceae</taxon>
        <taxon>Papilionoideae</taxon>
        <taxon>50 kb inversion clade</taxon>
        <taxon>NPAAA clade</taxon>
        <taxon>indigoferoid/millettioid clade</taxon>
        <taxon>Phaseoleae</taxon>
        <taxon>Sphenostylis</taxon>
    </lineage>
</organism>
<dbReference type="AlphaFoldDB" id="A0AA86V540"/>
<sequence length="145" mass="16706">MANGFISSNEILDAEDVGDSVWHELYWRSSFQDSETDVFGRDKRKVACPSGKVDFPKEFKHVLCCQGKMFPCGRIRILEAERISSSQASGESKSVKDAKEANMSRKQLNKLLLSWNKNEDWESQENVQEILEVRQPDVEKMFRTI</sequence>
<evidence type="ECO:0000313" key="1">
    <source>
        <dbReference type="EMBL" id="CAJ1932726.1"/>
    </source>
</evidence>
<evidence type="ECO:0000313" key="2">
    <source>
        <dbReference type="Proteomes" id="UP001189624"/>
    </source>
</evidence>